<sequence>MPIPVLPLSAARVLHLAAQQLQSPLKRQAHPNDLLTAIQRMALLQIDTISVVARSPYLVLFSRLGEYPSAWLETALREHQLFEYWAHEACFIPIEDYPLLRHRMLAPEAMGWKFNQAWFNQHQTEIANLLQHIAQNGPVRSADFSAEKRATSGWWDWKPYKKHLETLFTAGELMVVERRNFHRVYDLREKVLPSWDDVTQTLSKEDAEFAMLCRSAQALGIFRIEWLADYYRLKRVNSKKLTAQLLQQGIITAVEVTGIDAPMYVHQDHDQLLAQALAGTLTSTVTTLLSPFDPVVWDRKRALELFNFDYRLECYTPQDKRQYGYFTLPILNRGEIIGRTDAKMHRKTQQLEIKSLHLEAGVKVGVRRARDIAEAISRFARWQGAHQVVLTSLPPELAARWGTGWKVVV</sequence>
<protein>
    <submittedName>
        <fullName evidence="1">Winged helix-turn-helix domain-containing protein</fullName>
    </submittedName>
</protein>
<proteinExistence type="predicted"/>
<dbReference type="PANTHER" id="PTHR30528:SF0">
    <property type="entry name" value="CYTOPLASMIC PROTEIN"/>
    <property type="match status" value="1"/>
</dbReference>
<gene>
    <name evidence="1" type="ORF">GW590_09505</name>
</gene>
<accession>A0A848MFK2</accession>
<evidence type="ECO:0000313" key="1">
    <source>
        <dbReference type="EMBL" id="NMP27098.1"/>
    </source>
</evidence>
<organism evidence="1 2">
    <name type="scientific">Rouxiella aceris</name>
    <dbReference type="NCBI Taxonomy" id="2703884"/>
    <lineage>
        <taxon>Bacteria</taxon>
        <taxon>Pseudomonadati</taxon>
        <taxon>Pseudomonadota</taxon>
        <taxon>Gammaproteobacteria</taxon>
        <taxon>Enterobacterales</taxon>
        <taxon>Yersiniaceae</taxon>
        <taxon>Rouxiella</taxon>
    </lineage>
</organism>
<dbReference type="PANTHER" id="PTHR30528">
    <property type="entry name" value="CYTOPLASMIC PROTEIN"/>
    <property type="match status" value="1"/>
</dbReference>
<dbReference type="Pfam" id="PF06224">
    <property type="entry name" value="AlkZ-like"/>
    <property type="match status" value="1"/>
</dbReference>
<dbReference type="RefSeq" id="WP_169402782.1">
    <property type="nucleotide sequence ID" value="NZ_JAADJU010000004.1"/>
</dbReference>
<evidence type="ECO:0000313" key="2">
    <source>
        <dbReference type="Proteomes" id="UP000585363"/>
    </source>
</evidence>
<dbReference type="InterPro" id="IPR009351">
    <property type="entry name" value="AlkZ-like"/>
</dbReference>
<name>A0A848MFK2_9GAMM</name>
<dbReference type="EMBL" id="JAADJU010000004">
    <property type="protein sequence ID" value="NMP27098.1"/>
    <property type="molecule type" value="Genomic_DNA"/>
</dbReference>
<comment type="caution">
    <text evidence="1">The sequence shown here is derived from an EMBL/GenBank/DDBJ whole genome shotgun (WGS) entry which is preliminary data.</text>
</comment>
<reference evidence="1 2" key="2">
    <citation type="submission" date="2020-06" db="EMBL/GenBank/DDBJ databases">
        <title>Polyphasic characterization of a Rahnella strain isolated from tree sap.</title>
        <authorList>
            <person name="Kim I.S."/>
        </authorList>
    </citation>
    <scope>NUCLEOTIDE SEQUENCE [LARGE SCALE GENOMIC DNA]</scope>
    <source>
        <strain evidence="1 2">SAP-1</strain>
    </source>
</reference>
<dbReference type="AlphaFoldDB" id="A0A848MFK2"/>
<reference evidence="1 2" key="1">
    <citation type="submission" date="2020-01" db="EMBL/GenBank/DDBJ databases">
        <authorList>
            <person name="Lee S.D."/>
        </authorList>
    </citation>
    <scope>NUCLEOTIDE SEQUENCE [LARGE SCALE GENOMIC DNA]</scope>
    <source>
        <strain evidence="1 2">SAP-1</strain>
    </source>
</reference>
<keyword evidence="2" id="KW-1185">Reference proteome</keyword>
<dbReference type="Proteomes" id="UP000585363">
    <property type="component" value="Unassembled WGS sequence"/>
</dbReference>